<organism evidence="2">
    <name type="scientific">bioreactor metagenome</name>
    <dbReference type="NCBI Taxonomy" id="1076179"/>
    <lineage>
        <taxon>unclassified sequences</taxon>
        <taxon>metagenomes</taxon>
        <taxon>ecological metagenomes</taxon>
    </lineage>
</organism>
<dbReference type="InterPro" id="IPR000905">
    <property type="entry name" value="Gcp-like_dom"/>
</dbReference>
<accession>A0A645HP90</accession>
<dbReference type="InterPro" id="IPR022496">
    <property type="entry name" value="T6A_TsaB"/>
</dbReference>
<sequence length="167" mass="17928">MSVGPGSYTGLRIGLAAIKGMALPYETPCVGVSTLLSLAYNLLPFEGVVCAALDARVGQVFTALFRIEDGRVIRLTEDSAMTLEALGQILPDSAMMCGDGAHLVCSHFAQKKLRLAPAALRYQRAASVAQAAISEDYPVVSASALKAEYHRKSQAEREREAKQQLEE</sequence>
<dbReference type="GO" id="GO:0002949">
    <property type="term" value="P:tRNA threonylcarbamoyladenosine modification"/>
    <property type="evidence" value="ECO:0007669"/>
    <property type="project" value="InterPro"/>
</dbReference>
<dbReference type="InterPro" id="IPR043129">
    <property type="entry name" value="ATPase_NBD"/>
</dbReference>
<evidence type="ECO:0000259" key="1">
    <source>
        <dbReference type="Pfam" id="PF00814"/>
    </source>
</evidence>
<protein>
    <recommendedName>
        <fullName evidence="1">Gcp-like domain-containing protein</fullName>
    </recommendedName>
</protein>
<dbReference type="NCBIfam" id="TIGR03725">
    <property type="entry name" value="T6A_YeaZ"/>
    <property type="match status" value="1"/>
</dbReference>
<dbReference type="Pfam" id="PF00814">
    <property type="entry name" value="TsaD"/>
    <property type="match status" value="1"/>
</dbReference>
<feature type="domain" description="Gcp-like" evidence="1">
    <location>
        <begin position="2"/>
        <end position="85"/>
    </location>
</feature>
<name>A0A645HP90_9ZZZZ</name>
<comment type="caution">
    <text evidence="2">The sequence shown here is derived from an EMBL/GenBank/DDBJ whole genome shotgun (WGS) entry which is preliminary data.</text>
</comment>
<reference evidence="2" key="1">
    <citation type="submission" date="2019-08" db="EMBL/GenBank/DDBJ databases">
        <authorList>
            <person name="Kucharzyk K."/>
            <person name="Murdoch R.W."/>
            <person name="Higgins S."/>
            <person name="Loffler F."/>
        </authorList>
    </citation>
    <scope>NUCLEOTIDE SEQUENCE</scope>
</reference>
<dbReference type="EMBL" id="VSSQ01096594">
    <property type="protein sequence ID" value="MPN40282.1"/>
    <property type="molecule type" value="Genomic_DNA"/>
</dbReference>
<proteinExistence type="predicted"/>
<evidence type="ECO:0000313" key="2">
    <source>
        <dbReference type="EMBL" id="MPN40282.1"/>
    </source>
</evidence>
<dbReference type="Gene3D" id="3.30.420.40">
    <property type="match status" value="2"/>
</dbReference>
<dbReference type="AlphaFoldDB" id="A0A645HP90"/>
<gene>
    <name evidence="2" type="ORF">SDC9_187818</name>
</gene>
<dbReference type="SUPFAM" id="SSF53067">
    <property type="entry name" value="Actin-like ATPase domain"/>
    <property type="match status" value="2"/>
</dbReference>